<dbReference type="GO" id="GO:0016787">
    <property type="term" value="F:hydrolase activity"/>
    <property type="evidence" value="ECO:0007669"/>
    <property type="project" value="UniProtKB-KW"/>
</dbReference>
<evidence type="ECO:0000259" key="4">
    <source>
        <dbReference type="Pfam" id="PF11954"/>
    </source>
</evidence>
<protein>
    <submittedName>
        <fullName evidence="5">Serine hydrolase</fullName>
    </submittedName>
</protein>
<dbReference type="Pfam" id="PF00144">
    <property type="entry name" value="Beta-lactamase"/>
    <property type="match status" value="1"/>
</dbReference>
<dbReference type="RefSeq" id="WP_130021591.1">
    <property type="nucleotide sequence ID" value="NZ_SEWF01000019.1"/>
</dbReference>
<proteinExistence type="predicted"/>
<dbReference type="EMBL" id="SEWF01000019">
    <property type="protein sequence ID" value="RYU94977.1"/>
    <property type="molecule type" value="Genomic_DNA"/>
</dbReference>
<organism evidence="5 6">
    <name type="scientific">Emticicia agri</name>
    <dbReference type="NCBI Taxonomy" id="2492393"/>
    <lineage>
        <taxon>Bacteria</taxon>
        <taxon>Pseudomonadati</taxon>
        <taxon>Bacteroidota</taxon>
        <taxon>Cytophagia</taxon>
        <taxon>Cytophagales</taxon>
        <taxon>Leadbetterellaceae</taxon>
        <taxon>Emticicia</taxon>
    </lineage>
</organism>
<dbReference type="Gene3D" id="2.40.128.600">
    <property type="match status" value="1"/>
</dbReference>
<feature type="region of interest" description="Disordered" evidence="1">
    <location>
        <begin position="398"/>
        <end position="417"/>
    </location>
</feature>
<keyword evidence="6" id="KW-1185">Reference proteome</keyword>
<dbReference type="Pfam" id="PF11954">
    <property type="entry name" value="DUF3471"/>
    <property type="match status" value="1"/>
</dbReference>
<keyword evidence="5" id="KW-0378">Hydrolase</keyword>
<dbReference type="Proteomes" id="UP000293162">
    <property type="component" value="Unassembled WGS sequence"/>
</dbReference>
<dbReference type="InterPro" id="IPR050491">
    <property type="entry name" value="AmpC-like"/>
</dbReference>
<evidence type="ECO:0000256" key="2">
    <source>
        <dbReference type="SAM" id="SignalP"/>
    </source>
</evidence>
<dbReference type="PANTHER" id="PTHR46825">
    <property type="entry name" value="D-ALANYL-D-ALANINE-CARBOXYPEPTIDASE/ENDOPEPTIDASE AMPH"/>
    <property type="match status" value="1"/>
</dbReference>
<evidence type="ECO:0000313" key="5">
    <source>
        <dbReference type="EMBL" id="RYU94977.1"/>
    </source>
</evidence>
<gene>
    <name evidence="5" type="ORF">EWM59_13925</name>
</gene>
<evidence type="ECO:0000256" key="1">
    <source>
        <dbReference type="SAM" id="MobiDB-lite"/>
    </source>
</evidence>
<dbReference type="Gene3D" id="3.40.710.10">
    <property type="entry name" value="DD-peptidase/beta-lactamase superfamily"/>
    <property type="match status" value="1"/>
</dbReference>
<name>A0A4Q5LZJ7_9BACT</name>
<evidence type="ECO:0000313" key="6">
    <source>
        <dbReference type="Proteomes" id="UP000293162"/>
    </source>
</evidence>
<evidence type="ECO:0000259" key="3">
    <source>
        <dbReference type="Pfam" id="PF00144"/>
    </source>
</evidence>
<accession>A0A4Q5LZJ7</accession>
<sequence>MKNIYLLLLLCIFSPTLAQKKKTKAVAPVDTLQQLDVFVNSMLAEWAVPGTALCIVKDGKLLYAKGYGVKDIKTKTPVTANTLFGIASCSKSFTSACLSILADEGKLDWNKPVKEYMPDFQLYDEYATRTLTARDLVSHRSGLPRHDYVWVSAPLNRKEMFDRLKYLPLNKPVYAQYQYNNLMYMAAGVLIERLSGKTWEEFMREKILYPIGMKTTVLTYPEMLKNKDYSLSYDDEKNLVKEAGFDSNVDGIGPAGAVKANVTEMSNWLLLQLNKGKVGDKVIISEKNLNENHTPLAVVQPAEAKYPELGFGTYGMGWTINTYRGHLRRQHGGSIEGYRSQMTVFPNDNLAVFITTNTGVVGYNFVTTITNYIADTYLEKNVIDWNSRLRKDFVEAKEKSAKAKTDNENQRQKDTKPTHALASYAGTFEHPAYGKLVINVDSDALKADFHTEKISLRHYHYDIFEGLGDWENIKFKFLMNSKGEIDRVSLEMPAAAMDIELKKK</sequence>
<dbReference type="InterPro" id="IPR001466">
    <property type="entry name" value="Beta-lactam-related"/>
</dbReference>
<feature type="chain" id="PRO_5020403104" evidence="2">
    <location>
        <begin position="19"/>
        <end position="504"/>
    </location>
</feature>
<dbReference type="InterPro" id="IPR021860">
    <property type="entry name" value="Peptidase_S12_Pab87-rel_C"/>
</dbReference>
<feature type="signal peptide" evidence="2">
    <location>
        <begin position="1"/>
        <end position="18"/>
    </location>
</feature>
<dbReference type="PANTHER" id="PTHR46825:SF15">
    <property type="entry name" value="BETA-LACTAMASE-RELATED DOMAIN-CONTAINING PROTEIN"/>
    <property type="match status" value="1"/>
</dbReference>
<reference evidence="5 6" key="1">
    <citation type="submission" date="2019-02" db="EMBL/GenBank/DDBJ databases">
        <title>Bacterial novel species Emticicia sp. 17J42-9 isolated from soil.</title>
        <authorList>
            <person name="Jung H.-Y."/>
        </authorList>
    </citation>
    <scope>NUCLEOTIDE SEQUENCE [LARGE SCALE GENOMIC DNA]</scope>
    <source>
        <strain evidence="5 6">17J42-9</strain>
    </source>
</reference>
<dbReference type="OrthoDB" id="1522765at2"/>
<feature type="domain" description="Beta-lactamase-related" evidence="3">
    <location>
        <begin position="44"/>
        <end position="359"/>
    </location>
</feature>
<feature type="domain" description="Peptidase S12 Pab87-related C-terminal" evidence="4">
    <location>
        <begin position="411"/>
        <end position="493"/>
    </location>
</feature>
<dbReference type="InterPro" id="IPR012338">
    <property type="entry name" value="Beta-lactam/transpept-like"/>
</dbReference>
<keyword evidence="2" id="KW-0732">Signal</keyword>
<dbReference type="AlphaFoldDB" id="A0A4Q5LZJ7"/>
<comment type="caution">
    <text evidence="5">The sequence shown here is derived from an EMBL/GenBank/DDBJ whole genome shotgun (WGS) entry which is preliminary data.</text>
</comment>
<dbReference type="SUPFAM" id="SSF56601">
    <property type="entry name" value="beta-lactamase/transpeptidase-like"/>
    <property type="match status" value="1"/>
</dbReference>